<proteinExistence type="predicted"/>
<feature type="transmembrane region" description="Helical" evidence="1">
    <location>
        <begin position="6"/>
        <end position="27"/>
    </location>
</feature>
<keyword evidence="1" id="KW-0812">Transmembrane</keyword>
<evidence type="ECO:0000313" key="3">
    <source>
        <dbReference type="Proteomes" id="UP000179381"/>
    </source>
</evidence>
<keyword evidence="1" id="KW-0472">Membrane</keyword>
<comment type="caution">
    <text evidence="2">The sequence shown here is derived from an EMBL/GenBank/DDBJ whole genome shotgun (WGS) entry which is preliminary data.</text>
</comment>
<keyword evidence="1" id="KW-1133">Transmembrane helix</keyword>
<name>A0A1F6XE90_9BACT</name>
<reference evidence="2 3" key="1">
    <citation type="journal article" date="2016" name="Nat. Commun.">
        <title>Thousands of microbial genomes shed light on interconnected biogeochemical processes in an aquifer system.</title>
        <authorList>
            <person name="Anantharaman K."/>
            <person name="Brown C.T."/>
            <person name="Hug L.A."/>
            <person name="Sharon I."/>
            <person name="Castelle C.J."/>
            <person name="Probst A.J."/>
            <person name="Thomas B.C."/>
            <person name="Singh A."/>
            <person name="Wilkins M.J."/>
            <person name="Karaoz U."/>
            <person name="Brodie E.L."/>
            <person name="Williams K.H."/>
            <person name="Hubbard S.S."/>
            <person name="Banfield J.F."/>
        </authorList>
    </citation>
    <scope>NUCLEOTIDE SEQUENCE [LARGE SCALE GENOMIC DNA]</scope>
</reference>
<gene>
    <name evidence="2" type="ORF">A2933_00385</name>
</gene>
<accession>A0A1F6XE90</accession>
<sequence>MTVRIIFFIILLASILFLPFWVSFLLAIIGMVFFLYYFEAIFILFISDLLYGATEARYFNLTFVSLVLSVILFLAIQFLKKRSTFQSIQ</sequence>
<dbReference type="AlphaFoldDB" id="A0A1F6XE90"/>
<organism evidence="2 3">
    <name type="scientific">Candidatus Nomurabacteria bacterium RIFCSPLOWO2_01_FULL_46_18</name>
    <dbReference type="NCBI Taxonomy" id="1801783"/>
    <lineage>
        <taxon>Bacteria</taxon>
        <taxon>Candidatus Nomuraibacteriota</taxon>
    </lineage>
</organism>
<dbReference type="EMBL" id="MFVH01000011">
    <property type="protein sequence ID" value="OGI92405.1"/>
    <property type="molecule type" value="Genomic_DNA"/>
</dbReference>
<feature type="transmembrane region" description="Helical" evidence="1">
    <location>
        <begin position="34"/>
        <end position="52"/>
    </location>
</feature>
<evidence type="ECO:0000256" key="1">
    <source>
        <dbReference type="SAM" id="Phobius"/>
    </source>
</evidence>
<feature type="transmembrane region" description="Helical" evidence="1">
    <location>
        <begin position="58"/>
        <end position="79"/>
    </location>
</feature>
<evidence type="ECO:0000313" key="2">
    <source>
        <dbReference type="EMBL" id="OGI92405.1"/>
    </source>
</evidence>
<dbReference type="Proteomes" id="UP000179381">
    <property type="component" value="Unassembled WGS sequence"/>
</dbReference>
<protein>
    <submittedName>
        <fullName evidence="2">Uncharacterized protein</fullName>
    </submittedName>
</protein>